<protein>
    <submittedName>
        <fullName evidence="2">Uncharacterized protein</fullName>
    </submittedName>
</protein>
<feature type="compositionally biased region" description="Basic and acidic residues" evidence="1">
    <location>
        <begin position="283"/>
        <end position="293"/>
    </location>
</feature>
<gene>
    <name evidence="2" type="ORF">IAC76_07400</name>
</gene>
<organism evidence="2 3">
    <name type="scientific">Candidatus Scatousia excrementipullorum</name>
    <dbReference type="NCBI Taxonomy" id="2840936"/>
    <lineage>
        <taxon>Bacteria</taxon>
        <taxon>Candidatus Scatousia</taxon>
    </lineage>
</organism>
<evidence type="ECO:0000313" key="3">
    <source>
        <dbReference type="Proteomes" id="UP000823632"/>
    </source>
</evidence>
<dbReference type="Proteomes" id="UP000823632">
    <property type="component" value="Unassembled WGS sequence"/>
</dbReference>
<feature type="region of interest" description="Disordered" evidence="1">
    <location>
        <begin position="274"/>
        <end position="303"/>
    </location>
</feature>
<accession>A0A9D9H1C9</accession>
<evidence type="ECO:0000313" key="2">
    <source>
        <dbReference type="EMBL" id="MBO8431198.1"/>
    </source>
</evidence>
<sequence length="477" mass="53058">MQNATPKEYLEGIWENHNLSPEEKIRMIKDAYGNYNKKLEKDLRNYLVKKWAGAALEIGSAAIPFGGAGRLGASAGRNLLQKTLGRKLAQEIGASAASGLTSGTVFGAGRGLIEDKNPLFTGLHDAGLGIILGIIGGNIAGQTERFVRGQSLKNYGDIDLLPKDIRKQYTQDVKDFYKDYIQEIILDGNGSINFSKRGIQEQLRWNPKQGQNYPELIKDIKNAKRLPNVPNLKPHQKPLVNHYELYQGQNGIHYVEVLKDGHKRYYITKDTFNGTPQATSPGSKEDILKDTHKSRSHATSTDALGNPYNIINNNSENINPVPMIIPPQILQNLQNANQPSFLLEGSVEMNVDKNGNQIFTPHNIKKMPPDEFQENIPIIEQQLRDGLIRPKAHQVNYSGYINPETGDGKIFSREAISQMSSDEYTGNEPAIMAQLKSIGIPYESDLELASTHGGGLVYVRPYTRSDGTKVRGYYRSV</sequence>
<dbReference type="EMBL" id="JADIND010000162">
    <property type="protein sequence ID" value="MBO8431198.1"/>
    <property type="molecule type" value="Genomic_DNA"/>
</dbReference>
<dbReference type="AlphaFoldDB" id="A0A9D9H1C9"/>
<proteinExistence type="predicted"/>
<name>A0A9D9H1C9_9BACT</name>
<comment type="caution">
    <text evidence="2">The sequence shown here is derived from an EMBL/GenBank/DDBJ whole genome shotgun (WGS) entry which is preliminary data.</text>
</comment>
<reference evidence="2" key="2">
    <citation type="journal article" date="2021" name="PeerJ">
        <title>Extensive microbial diversity within the chicken gut microbiome revealed by metagenomics and culture.</title>
        <authorList>
            <person name="Gilroy R."/>
            <person name="Ravi A."/>
            <person name="Getino M."/>
            <person name="Pursley I."/>
            <person name="Horton D.L."/>
            <person name="Alikhan N.F."/>
            <person name="Baker D."/>
            <person name="Gharbi K."/>
            <person name="Hall N."/>
            <person name="Watson M."/>
            <person name="Adriaenssens E.M."/>
            <person name="Foster-Nyarko E."/>
            <person name="Jarju S."/>
            <person name="Secka A."/>
            <person name="Antonio M."/>
            <person name="Oren A."/>
            <person name="Chaudhuri R.R."/>
            <person name="La Ragione R."/>
            <person name="Hildebrand F."/>
            <person name="Pallen M.J."/>
        </authorList>
    </citation>
    <scope>NUCLEOTIDE SEQUENCE</scope>
    <source>
        <strain evidence="2">10192</strain>
    </source>
</reference>
<reference evidence="2" key="1">
    <citation type="submission" date="2020-10" db="EMBL/GenBank/DDBJ databases">
        <authorList>
            <person name="Gilroy R."/>
        </authorList>
    </citation>
    <scope>NUCLEOTIDE SEQUENCE</scope>
    <source>
        <strain evidence="2">10192</strain>
    </source>
</reference>
<evidence type="ECO:0000256" key="1">
    <source>
        <dbReference type="SAM" id="MobiDB-lite"/>
    </source>
</evidence>